<dbReference type="Proteomes" id="UP000033647">
    <property type="component" value="Unassembled WGS sequence"/>
</dbReference>
<comment type="caution">
    <text evidence="4">The sequence shown here is derived from an EMBL/GenBank/DDBJ whole genome shotgun (WGS) entry which is preliminary data.</text>
</comment>
<gene>
    <name evidence="4" type="ORF">TI39_contig4602g00002</name>
</gene>
<keyword evidence="3" id="KW-0560">Oxidoreductase</keyword>
<protein>
    <submittedName>
        <fullName evidence="4">Monooxygenase flavin binding domain protein</fullName>
    </submittedName>
</protein>
<dbReference type="EMBL" id="LAFY01004561">
    <property type="protein sequence ID" value="KJX92903.1"/>
    <property type="molecule type" value="Genomic_DNA"/>
</dbReference>
<dbReference type="GO" id="GO:0050661">
    <property type="term" value="F:NADP binding"/>
    <property type="evidence" value="ECO:0007669"/>
    <property type="project" value="InterPro"/>
</dbReference>
<dbReference type="GO" id="GO:0050660">
    <property type="term" value="F:flavin adenine dinucleotide binding"/>
    <property type="evidence" value="ECO:0007669"/>
    <property type="project" value="InterPro"/>
</dbReference>
<reference evidence="4 5" key="1">
    <citation type="submission" date="2015-03" db="EMBL/GenBank/DDBJ databases">
        <title>RNA-seq based gene annotation and comparative genomics of four Zymoseptoria species reveal species-specific pathogenicity related genes and transposable element activity.</title>
        <authorList>
            <person name="Grandaubert J."/>
            <person name="Bhattacharyya A."/>
            <person name="Stukenbrock E.H."/>
        </authorList>
    </citation>
    <scope>NUCLEOTIDE SEQUENCE [LARGE SCALE GENOMIC DNA]</scope>
    <source>
        <strain evidence="4 5">Zb18110</strain>
    </source>
</reference>
<evidence type="ECO:0000313" key="4">
    <source>
        <dbReference type="EMBL" id="KJX92903.1"/>
    </source>
</evidence>
<dbReference type="PRINTS" id="PR00469">
    <property type="entry name" value="PNDRDTASEII"/>
</dbReference>
<dbReference type="Pfam" id="PF00743">
    <property type="entry name" value="FMO-like"/>
    <property type="match status" value="1"/>
</dbReference>
<dbReference type="InterPro" id="IPR036188">
    <property type="entry name" value="FAD/NAD-bd_sf"/>
</dbReference>
<keyword evidence="2" id="KW-0274">FAD</keyword>
<evidence type="ECO:0000313" key="5">
    <source>
        <dbReference type="Proteomes" id="UP000033647"/>
    </source>
</evidence>
<dbReference type="PANTHER" id="PTHR43539">
    <property type="entry name" value="FLAVIN-BINDING MONOOXYGENASE-LIKE PROTEIN (AFU_ORTHOLOGUE AFUA_4G09220)"/>
    <property type="match status" value="1"/>
</dbReference>
<proteinExistence type="predicted"/>
<dbReference type="Gene3D" id="3.50.50.60">
    <property type="entry name" value="FAD/NAD(P)-binding domain"/>
    <property type="match status" value="1"/>
</dbReference>
<dbReference type="AlphaFoldDB" id="A0A0F4G6C7"/>
<name>A0A0F4G6C7_9PEZI</name>
<keyword evidence="5" id="KW-1185">Reference proteome</keyword>
<evidence type="ECO:0000256" key="1">
    <source>
        <dbReference type="ARBA" id="ARBA00022630"/>
    </source>
</evidence>
<sequence>MSYKNKIRSTIDHLPGALPSAPLPKELTAASVAQSASAIARSLQSDALEERLFTRDAFWRDIFSLTRNLRTFYGPTAIGVAWSDVAPAANVRNVKVVVGSVFFHSTWATVDITFDADLSGLPAECGGQLSLVPDATAEHGMKIWMILTWLGNLKDRRALDLRLEPQQHQNPEPANVEHLDVLVIGGGQSGLSTAAYCKSLGLRYIVLEKNARVGDNWTTRYDSAKLHTVKRFNHLPFGPTYTDHDPEWLHTKSLAEGFRRFVAQFGIDVWTSCQLSKPATFDTTTKEWTAQVLHKDKTYTISASHIILCTGPGGSTPLRPDCAGIETYNGTSLHSGEYHNCKAFHGKRGIIVGSANTAHDVAEDMVEAGLSKVTMIQRGSTYVVPRSQFQELFGMIWNDNVPEEISDRNFMSPPISIQRLMSNAYFHAKADEETETWMALEKTGFKVDPKGDLIDHLRVRFGGHHMDCGASQLIIDGTVKIKNDAQITHYTPTGLGFSDGSSLDADLIVWATGFEKDIRQSAEPVIGHELTSQLREFWGVDDEGEVKGAYVPSGVENCWMIGGGTADVRYFARFVALQILCDCLGHPVVPYEKAAFRMRE</sequence>
<dbReference type="InterPro" id="IPR020946">
    <property type="entry name" value="Flavin_mOase-like"/>
</dbReference>
<dbReference type="PANTHER" id="PTHR43539:SF68">
    <property type="entry name" value="FLAVIN-BINDING MONOOXYGENASE-LIKE PROTEIN (AFU_ORTHOLOGUE AFUA_4G09220)"/>
    <property type="match status" value="1"/>
</dbReference>
<dbReference type="GO" id="GO:0004499">
    <property type="term" value="F:N,N-dimethylaniline monooxygenase activity"/>
    <property type="evidence" value="ECO:0007669"/>
    <property type="project" value="InterPro"/>
</dbReference>
<keyword evidence="4" id="KW-0503">Monooxygenase</keyword>
<dbReference type="OrthoDB" id="74360at2759"/>
<dbReference type="InterPro" id="IPR050982">
    <property type="entry name" value="Auxin_biosynth/cation_transpt"/>
</dbReference>
<evidence type="ECO:0000256" key="2">
    <source>
        <dbReference type="ARBA" id="ARBA00022827"/>
    </source>
</evidence>
<keyword evidence="1" id="KW-0285">Flavoprotein</keyword>
<evidence type="ECO:0000256" key="3">
    <source>
        <dbReference type="ARBA" id="ARBA00023002"/>
    </source>
</evidence>
<accession>A0A0F4G6C7</accession>
<dbReference type="SUPFAM" id="SSF51905">
    <property type="entry name" value="FAD/NAD(P)-binding domain"/>
    <property type="match status" value="1"/>
</dbReference>
<organism evidence="4 5">
    <name type="scientific">Zymoseptoria brevis</name>
    <dbReference type="NCBI Taxonomy" id="1047168"/>
    <lineage>
        <taxon>Eukaryota</taxon>
        <taxon>Fungi</taxon>
        <taxon>Dikarya</taxon>
        <taxon>Ascomycota</taxon>
        <taxon>Pezizomycotina</taxon>
        <taxon>Dothideomycetes</taxon>
        <taxon>Dothideomycetidae</taxon>
        <taxon>Mycosphaerellales</taxon>
        <taxon>Mycosphaerellaceae</taxon>
        <taxon>Zymoseptoria</taxon>
    </lineage>
</organism>